<dbReference type="RefSeq" id="WP_364820095.1">
    <property type="nucleotide sequence ID" value="NZ_JBFAYM010000004.1"/>
</dbReference>
<evidence type="ECO:0000313" key="2">
    <source>
        <dbReference type="EMBL" id="MFI2477372.1"/>
    </source>
</evidence>
<feature type="transmembrane region" description="Helical" evidence="1">
    <location>
        <begin position="6"/>
        <end position="24"/>
    </location>
</feature>
<keyword evidence="1" id="KW-0472">Membrane</keyword>
<dbReference type="EMBL" id="JBIRYO010000024">
    <property type="protein sequence ID" value="MFI2477372.1"/>
    <property type="molecule type" value="Genomic_DNA"/>
</dbReference>
<name>A0ABW7X8P3_9NOCA</name>
<keyword evidence="1" id="KW-1133">Transmembrane helix</keyword>
<evidence type="ECO:0000313" key="3">
    <source>
        <dbReference type="Proteomes" id="UP001611415"/>
    </source>
</evidence>
<organism evidence="2 3">
    <name type="scientific">Nocardia xishanensis</name>
    <dbReference type="NCBI Taxonomy" id="238964"/>
    <lineage>
        <taxon>Bacteria</taxon>
        <taxon>Bacillati</taxon>
        <taxon>Actinomycetota</taxon>
        <taxon>Actinomycetes</taxon>
        <taxon>Mycobacteriales</taxon>
        <taxon>Nocardiaceae</taxon>
        <taxon>Nocardia</taxon>
    </lineage>
</organism>
<protein>
    <submittedName>
        <fullName evidence="2">Uncharacterized protein</fullName>
    </submittedName>
</protein>
<comment type="caution">
    <text evidence="2">The sequence shown here is derived from an EMBL/GenBank/DDBJ whole genome shotgun (WGS) entry which is preliminary data.</text>
</comment>
<gene>
    <name evidence="2" type="ORF">ACH49W_28690</name>
</gene>
<reference evidence="2 3" key="1">
    <citation type="submission" date="2024-10" db="EMBL/GenBank/DDBJ databases">
        <title>The Natural Products Discovery Center: Release of the First 8490 Sequenced Strains for Exploring Actinobacteria Biosynthetic Diversity.</title>
        <authorList>
            <person name="Kalkreuter E."/>
            <person name="Kautsar S.A."/>
            <person name="Yang D."/>
            <person name="Bader C.D."/>
            <person name="Teijaro C.N."/>
            <person name="Fluegel L."/>
            <person name="Davis C.M."/>
            <person name="Simpson J.R."/>
            <person name="Lauterbach L."/>
            <person name="Steele A.D."/>
            <person name="Gui C."/>
            <person name="Meng S."/>
            <person name="Li G."/>
            <person name="Viehrig K."/>
            <person name="Ye F."/>
            <person name="Su P."/>
            <person name="Kiefer A.F."/>
            <person name="Nichols A."/>
            <person name="Cepeda A.J."/>
            <person name="Yan W."/>
            <person name="Fan B."/>
            <person name="Jiang Y."/>
            <person name="Adhikari A."/>
            <person name="Zheng C.-J."/>
            <person name="Schuster L."/>
            <person name="Cowan T.M."/>
            <person name="Smanski M.J."/>
            <person name="Chevrette M.G."/>
            <person name="De Carvalho L.P.S."/>
            <person name="Shen B."/>
        </authorList>
    </citation>
    <scope>NUCLEOTIDE SEQUENCE [LARGE SCALE GENOMIC DNA]</scope>
    <source>
        <strain evidence="2 3">NPDC019275</strain>
    </source>
</reference>
<proteinExistence type="predicted"/>
<sequence length="227" mass="24824">MTQWLPLFSSLVVAFVVLVGVLITNRTNRRAIDAADERGSIALEAAQRNVEAVNAAAEERSRSALEAAQRNTEAAEQREHEKWRRESVLAAVTALLETSATVRQQLSSQDFTYLGEIDRFGLDLHESIGQCTGSVTRLRILSSPRIPNRCEDLLRTLTAAANITVQKLTLTLDGEATADDLDDIRTLWHKAIASTVEQELSVIKAARTELGLETLPAPERVPAPSAA</sequence>
<evidence type="ECO:0000256" key="1">
    <source>
        <dbReference type="SAM" id="Phobius"/>
    </source>
</evidence>
<keyword evidence="3" id="KW-1185">Reference proteome</keyword>
<dbReference type="Proteomes" id="UP001611415">
    <property type="component" value="Unassembled WGS sequence"/>
</dbReference>
<keyword evidence="1" id="KW-0812">Transmembrane</keyword>
<accession>A0ABW7X8P3</accession>